<dbReference type="GO" id="GO:0141221">
    <property type="term" value="F:histone deacetylase activity, hydrolytic mechanism"/>
    <property type="evidence" value="ECO:0007669"/>
    <property type="project" value="UniProtKB-EC"/>
</dbReference>
<dbReference type="CDD" id="cd09993">
    <property type="entry name" value="HDAC_classIV"/>
    <property type="match status" value="1"/>
</dbReference>
<sequence length="368" mass="41406">MVYRILCSHCRLGFIQSCELGSRNYMIITSSQVIPVLKVNRSYSESKVWPMTDKQQDQIYRLKGLPIIHHHGYVCDLPPKHRFPMPKFHKVFDFLEKDGIIHRERQLIEPSQIVDDVACNVHTPEYIDKFFNGKTDEVEQRATGFVWTAGLASRVRYETGGTLLAAQLSLERGLACSTAGGTHHAFPDRGAGFCLINDLAIAAQQLINTQAVSRVLIVDLDVHQGDGTAFIFRNTEAVFTFSMHCGKNFPFRKQNSDLDVPLEVGIDDNEFLSILQEHLPHILDTFRPDLVLYDAGVDPHKDDELGKLNLTDAGLFKRDEYVLNQVLKRGVPVATVIGGGYSEDIDQLALRHTIVHRAATRVWGSRGL</sequence>
<dbReference type="PRINTS" id="PR01270">
    <property type="entry name" value="HDASUPER"/>
</dbReference>
<dbReference type="InterPro" id="IPR000286">
    <property type="entry name" value="HDACs"/>
</dbReference>
<organism evidence="4">
    <name type="scientific">Graphocephala atropunctata</name>
    <dbReference type="NCBI Taxonomy" id="36148"/>
    <lineage>
        <taxon>Eukaryota</taxon>
        <taxon>Metazoa</taxon>
        <taxon>Ecdysozoa</taxon>
        <taxon>Arthropoda</taxon>
        <taxon>Hexapoda</taxon>
        <taxon>Insecta</taxon>
        <taxon>Pterygota</taxon>
        <taxon>Neoptera</taxon>
        <taxon>Paraneoptera</taxon>
        <taxon>Hemiptera</taxon>
        <taxon>Auchenorrhyncha</taxon>
        <taxon>Membracoidea</taxon>
        <taxon>Cicadellidae</taxon>
        <taxon>Cicadellinae</taxon>
        <taxon>Cicadellini</taxon>
        <taxon>Graphocephala</taxon>
    </lineage>
</organism>
<dbReference type="PANTHER" id="PTHR10625">
    <property type="entry name" value="HISTONE DEACETYLASE HDAC1-RELATED"/>
    <property type="match status" value="1"/>
</dbReference>
<dbReference type="EMBL" id="GEBQ01002152">
    <property type="protein sequence ID" value="JAT37825.1"/>
    <property type="molecule type" value="Transcribed_RNA"/>
</dbReference>
<reference evidence="4" key="1">
    <citation type="submission" date="2015-11" db="EMBL/GenBank/DDBJ databases">
        <title>De novo transcriptome assembly of four potential Pierce s Disease insect vectors from Arizona vineyards.</title>
        <authorList>
            <person name="Tassone E.E."/>
        </authorList>
    </citation>
    <scope>NUCLEOTIDE SEQUENCE</scope>
</reference>
<dbReference type="InterPro" id="IPR044150">
    <property type="entry name" value="HDAC_classIV"/>
</dbReference>
<dbReference type="Gene3D" id="3.40.800.20">
    <property type="entry name" value="Histone deacetylase domain"/>
    <property type="match status" value="1"/>
</dbReference>
<dbReference type="AlphaFoldDB" id="A0A1B6MPN6"/>
<accession>A0A1B6MPN6</accession>
<dbReference type="Pfam" id="PF00850">
    <property type="entry name" value="Hist_deacetyl"/>
    <property type="match status" value="1"/>
</dbReference>
<name>A0A1B6MPN6_9HEMI</name>
<evidence type="ECO:0000256" key="2">
    <source>
        <dbReference type="ARBA" id="ARBA00048287"/>
    </source>
</evidence>
<dbReference type="SUPFAM" id="SSF52768">
    <property type="entry name" value="Arginase/deacetylase"/>
    <property type="match status" value="1"/>
</dbReference>
<evidence type="ECO:0000259" key="3">
    <source>
        <dbReference type="Pfam" id="PF00850"/>
    </source>
</evidence>
<feature type="domain" description="Histone deacetylase" evidence="3">
    <location>
        <begin position="83"/>
        <end position="347"/>
    </location>
</feature>
<dbReference type="InterPro" id="IPR023801">
    <property type="entry name" value="His_deacetylse_dom"/>
</dbReference>
<dbReference type="GO" id="GO:0040029">
    <property type="term" value="P:epigenetic regulation of gene expression"/>
    <property type="evidence" value="ECO:0007669"/>
    <property type="project" value="TreeGrafter"/>
</dbReference>
<dbReference type="InterPro" id="IPR037138">
    <property type="entry name" value="His_deacetylse_dom_sf"/>
</dbReference>
<dbReference type="InterPro" id="IPR023696">
    <property type="entry name" value="Ureohydrolase_dom_sf"/>
</dbReference>
<comment type="catalytic activity">
    <reaction evidence="2">
        <text>N(6)-acetyl-L-lysyl-[histone] + H2O = L-lysyl-[histone] + acetate</text>
        <dbReference type="Rhea" id="RHEA:58196"/>
        <dbReference type="Rhea" id="RHEA-COMP:9845"/>
        <dbReference type="Rhea" id="RHEA-COMP:11338"/>
        <dbReference type="ChEBI" id="CHEBI:15377"/>
        <dbReference type="ChEBI" id="CHEBI:29969"/>
        <dbReference type="ChEBI" id="CHEBI:30089"/>
        <dbReference type="ChEBI" id="CHEBI:61930"/>
        <dbReference type="EC" id="3.5.1.98"/>
    </reaction>
</comment>
<evidence type="ECO:0000256" key="1">
    <source>
        <dbReference type="ARBA" id="ARBA00022801"/>
    </source>
</evidence>
<dbReference type="PANTHER" id="PTHR10625:SF19">
    <property type="entry name" value="HISTONE DEACETYLASE 12"/>
    <property type="match status" value="1"/>
</dbReference>
<proteinExistence type="predicted"/>
<gene>
    <name evidence="4" type="ORF">g.8642</name>
</gene>
<keyword evidence="1" id="KW-0378">Hydrolase</keyword>
<evidence type="ECO:0000313" key="4">
    <source>
        <dbReference type="EMBL" id="JAT37825.1"/>
    </source>
</evidence>
<protein>
    <recommendedName>
        <fullName evidence="3">Histone deacetylase domain-containing protein</fullName>
    </recommendedName>
</protein>